<evidence type="ECO:0000256" key="11">
    <source>
        <dbReference type="ARBA" id="ARBA00034617"/>
    </source>
</evidence>
<dbReference type="PANTHER" id="PTHR11070:SF2">
    <property type="entry name" value="ATP-DEPENDENT DNA HELICASE SRS2"/>
    <property type="match status" value="1"/>
</dbReference>
<feature type="binding site" evidence="15">
    <location>
        <begin position="47"/>
        <end position="54"/>
    </location>
    <ligand>
        <name>ATP</name>
        <dbReference type="ChEBI" id="CHEBI:30616"/>
    </ligand>
</feature>
<keyword evidence="3" id="KW-0227">DNA damage</keyword>
<keyword evidence="1" id="KW-0540">Nuclease</keyword>
<comment type="catalytic activity">
    <reaction evidence="11">
        <text>Couples ATP hydrolysis with the unwinding of duplex DNA by translocating in the 3'-5' direction.</text>
        <dbReference type="EC" id="5.6.2.4"/>
    </reaction>
</comment>
<evidence type="ECO:0000259" key="17">
    <source>
        <dbReference type="PROSITE" id="PS51198"/>
    </source>
</evidence>
<keyword evidence="8" id="KW-0238">DNA-binding</keyword>
<dbReference type="PROSITE" id="PS51198">
    <property type="entry name" value="UVRD_HELICASE_ATP_BIND"/>
    <property type="match status" value="1"/>
</dbReference>
<evidence type="ECO:0000256" key="1">
    <source>
        <dbReference type="ARBA" id="ARBA00022722"/>
    </source>
</evidence>
<organism evidence="19 20">
    <name type="scientific">Jiella sonneratiae</name>
    <dbReference type="NCBI Taxonomy" id="2816856"/>
    <lineage>
        <taxon>Bacteria</taxon>
        <taxon>Pseudomonadati</taxon>
        <taxon>Pseudomonadota</taxon>
        <taxon>Alphaproteobacteria</taxon>
        <taxon>Hyphomicrobiales</taxon>
        <taxon>Aurantimonadaceae</taxon>
        <taxon>Jiella</taxon>
    </lineage>
</organism>
<keyword evidence="4 15" id="KW-0378">Hydrolase</keyword>
<evidence type="ECO:0000256" key="10">
    <source>
        <dbReference type="ARBA" id="ARBA00023235"/>
    </source>
</evidence>
<evidence type="ECO:0000259" key="18">
    <source>
        <dbReference type="PROSITE" id="PS51217"/>
    </source>
</evidence>
<evidence type="ECO:0000313" key="20">
    <source>
        <dbReference type="Proteomes" id="UP000664288"/>
    </source>
</evidence>
<keyword evidence="2 15" id="KW-0547">Nucleotide-binding</keyword>
<reference evidence="19 20" key="1">
    <citation type="submission" date="2021-03" db="EMBL/GenBank/DDBJ databases">
        <title>Whole genome sequence of Jiella sp. MQZ13P-4.</title>
        <authorList>
            <person name="Tuo L."/>
        </authorList>
    </citation>
    <scope>NUCLEOTIDE SEQUENCE [LARGE SCALE GENOMIC DNA]</scope>
    <source>
        <strain evidence="19 20">MQZ13P-4</strain>
    </source>
</reference>
<dbReference type="Pfam" id="PF00580">
    <property type="entry name" value="UvrD-helicase"/>
    <property type="match status" value="1"/>
</dbReference>
<comment type="caution">
    <text evidence="19">The sequence shown here is derived from an EMBL/GenBank/DDBJ whole genome shotgun (WGS) entry which is preliminary data.</text>
</comment>
<gene>
    <name evidence="19" type="primary">addA</name>
    <name evidence="19" type="ORF">J1C47_09710</name>
</gene>
<dbReference type="InterPro" id="IPR011335">
    <property type="entry name" value="Restrct_endonuc-II-like"/>
</dbReference>
<keyword evidence="10" id="KW-0413">Isomerase</keyword>
<dbReference type="Pfam" id="PF12705">
    <property type="entry name" value="PDDEXK_1"/>
    <property type="match status" value="1"/>
</dbReference>
<dbReference type="InterPro" id="IPR014017">
    <property type="entry name" value="DNA_helicase_UvrD-like_C"/>
</dbReference>
<dbReference type="InterPro" id="IPR014151">
    <property type="entry name" value="DNA_helicase_AddA"/>
</dbReference>
<evidence type="ECO:0000256" key="2">
    <source>
        <dbReference type="ARBA" id="ARBA00022741"/>
    </source>
</evidence>
<dbReference type="InterPro" id="IPR027417">
    <property type="entry name" value="P-loop_NTPase"/>
</dbReference>
<evidence type="ECO:0000256" key="6">
    <source>
        <dbReference type="ARBA" id="ARBA00022839"/>
    </source>
</evidence>
<dbReference type="EMBL" id="JAFMPY010000008">
    <property type="protein sequence ID" value="MBO0903917.1"/>
    <property type="molecule type" value="Genomic_DNA"/>
</dbReference>
<dbReference type="NCBIfam" id="TIGR02784">
    <property type="entry name" value="addA_alphas"/>
    <property type="match status" value="1"/>
</dbReference>
<dbReference type="Pfam" id="PF13361">
    <property type="entry name" value="UvrD_C"/>
    <property type="match status" value="1"/>
</dbReference>
<evidence type="ECO:0000256" key="13">
    <source>
        <dbReference type="ARBA" id="ARBA00034923"/>
    </source>
</evidence>
<dbReference type="EC" id="5.6.2.4" evidence="12"/>
<evidence type="ECO:0000256" key="8">
    <source>
        <dbReference type="ARBA" id="ARBA00023125"/>
    </source>
</evidence>
<dbReference type="Proteomes" id="UP000664288">
    <property type="component" value="Unassembled WGS sequence"/>
</dbReference>
<dbReference type="InterPro" id="IPR038726">
    <property type="entry name" value="PDDEXK_AddAB-type"/>
</dbReference>
<evidence type="ECO:0000256" key="5">
    <source>
        <dbReference type="ARBA" id="ARBA00022806"/>
    </source>
</evidence>
<evidence type="ECO:0000256" key="14">
    <source>
        <dbReference type="ARBA" id="ARBA00048988"/>
    </source>
</evidence>
<keyword evidence="9" id="KW-0234">DNA repair</keyword>
<keyword evidence="7 15" id="KW-0067">ATP-binding</keyword>
<dbReference type="SUPFAM" id="SSF52540">
    <property type="entry name" value="P-loop containing nucleoside triphosphate hydrolases"/>
    <property type="match status" value="1"/>
</dbReference>
<dbReference type="PROSITE" id="PS51217">
    <property type="entry name" value="UVRD_HELICASE_CTER"/>
    <property type="match status" value="1"/>
</dbReference>
<evidence type="ECO:0000256" key="4">
    <source>
        <dbReference type="ARBA" id="ARBA00022801"/>
    </source>
</evidence>
<dbReference type="InterPro" id="IPR000212">
    <property type="entry name" value="DNA_helicase_UvrD/REP"/>
</dbReference>
<dbReference type="PANTHER" id="PTHR11070">
    <property type="entry name" value="UVRD / RECB / PCRA DNA HELICASE FAMILY MEMBER"/>
    <property type="match status" value="1"/>
</dbReference>
<dbReference type="Gene3D" id="3.40.50.300">
    <property type="entry name" value="P-loop containing nucleotide triphosphate hydrolases"/>
    <property type="match status" value="4"/>
</dbReference>
<dbReference type="Gene3D" id="3.90.320.10">
    <property type="match status" value="1"/>
</dbReference>
<feature type="region of interest" description="Disordered" evidence="16">
    <location>
        <begin position="1033"/>
        <end position="1059"/>
    </location>
</feature>
<protein>
    <recommendedName>
        <fullName evidence="12">DNA 3'-5' helicase</fullName>
        <ecNumber evidence="12">5.6.2.4</ecNumber>
    </recommendedName>
    <alternativeName>
        <fullName evidence="13">DNA 3'-5' helicase II</fullName>
    </alternativeName>
</protein>
<comment type="catalytic activity">
    <reaction evidence="14">
        <text>ATP + H2O = ADP + phosphate + H(+)</text>
        <dbReference type="Rhea" id="RHEA:13065"/>
        <dbReference type="ChEBI" id="CHEBI:15377"/>
        <dbReference type="ChEBI" id="CHEBI:15378"/>
        <dbReference type="ChEBI" id="CHEBI:30616"/>
        <dbReference type="ChEBI" id="CHEBI:43474"/>
        <dbReference type="ChEBI" id="CHEBI:456216"/>
        <dbReference type="EC" id="5.6.2.4"/>
    </reaction>
</comment>
<proteinExistence type="predicted"/>
<accession>A0ABS3J2M0</accession>
<sequence>MVGRRRRRDRGRRRVTNAQTPAFLVDETTRHRQAVASDPDKSVFVSANAGSGKTHVLTERVVRLLLSGVDPSKILCLTFTKAAAAEMSARVFARLGAWATMPDETLAEVLARLEAGRRPGRETLKEARQLFARALETPGGLKIQTIHAFCEAILHQFPLEADVPGHFEVMEEAETGRLLAETRKRLLTGTVRMPKDAAGRLASAFADALEIAGEWGLDKLLADIAFKRDELARHLEEAGGVDAAIALLGTALGVDEELDEAAVLAAALPCPHLDPDTCEMLRIATLASKSATDAKFAEKLVLLLDAAAAPQPRFDAYRGIGLDSKGDVRGSLKSLVTKGVAEFVPDLLERVQAAGGRARAVEERLATLRLCRASRAALLVADAFERDYAALKRRRGRLDFTDLIAHTADLLLRSEASAWVHYKLDKGIDHILIDEAQDTSPRQWQVMRELAEEFFAGAGGHNRRRTLFAVGDEKQSIYSFQGASPHMFDEERRRVERRAEGAGLAFEAVQLNRSFRTVETVLSAVDRVFADADNRKGLSAGGEAPVHSAARRDGPGLVEVWPPFRAEAKEEPDDWTKPLDVEPASSPTHRLAARIADTIAGWLGDPVLVKGERRPLTPGDVMVLVRKRSGFGAALAAALRDRRIAVAGTDRLVITDHIAVEDLMALGRVVANFDDDLSLAAVLKSPLFGFSDDEVMALALSREASQPLSLGLRLLADEAGGPARLPAFVPDGAPATALLEKARLAIGRLDALRNRAGFEGVFAFYARILGPEGGRKALVSRLGGEAGEVIDAFLDLALAKEEAGIAGLDAFLAELAESPPVLKRELGHGRGEVRILTVHASKGLEAPAVFLVDPGSAPFSASHGASLMAFEAMPGLPHGAAPGFLWCPTKELRNAAVDGLKASERERAEEEYRRLLYVGMTRAADRLVLCGLAPQRGPGDGTWLQRVGLALEPEAEIVTNAVGETIALRIGETPSGEKLAPGREASRTAPPLPLSRLAPEELPPRPLSPSLASAAAELLPEPDEDLRRDAQNAENAPDAPDAVNAAAPGGLGRTPPPSPVLAGAAAPSFAIRRGLAAHRMLELLPDVAPVERDAAARLILSALAHDLPPAECDSLAQRVLAVMADPAFAPVFAEGSRPEVAVAGEVALKGRRFSVNGTIDRLAVTADRVLIVDYKTNRPPPEELDEVPAAYVLQLALYRALVAPLYPERRVEAALIFTEAPRLIEVPGARLDAALAAPGGTSVFAAKTSRSPTGDLA</sequence>
<evidence type="ECO:0000256" key="9">
    <source>
        <dbReference type="ARBA" id="ARBA00023204"/>
    </source>
</evidence>
<keyword evidence="6" id="KW-0269">Exonuclease</keyword>
<evidence type="ECO:0000256" key="7">
    <source>
        <dbReference type="ARBA" id="ARBA00022840"/>
    </source>
</evidence>
<dbReference type="GO" id="GO:0004386">
    <property type="term" value="F:helicase activity"/>
    <property type="evidence" value="ECO:0007669"/>
    <property type="project" value="UniProtKB-KW"/>
</dbReference>
<keyword evidence="20" id="KW-1185">Reference proteome</keyword>
<dbReference type="Gene3D" id="1.10.486.10">
    <property type="entry name" value="PCRA, domain 4"/>
    <property type="match status" value="1"/>
</dbReference>
<feature type="compositionally biased region" description="Low complexity" evidence="16">
    <location>
        <begin position="1033"/>
        <end position="1048"/>
    </location>
</feature>
<dbReference type="InterPro" id="IPR011604">
    <property type="entry name" value="PDDEXK-like_dom_sf"/>
</dbReference>
<dbReference type="InterPro" id="IPR014016">
    <property type="entry name" value="UvrD-like_ATP-bd"/>
</dbReference>
<feature type="domain" description="UvrD-like helicase ATP-binding" evidence="17">
    <location>
        <begin position="26"/>
        <end position="518"/>
    </location>
</feature>
<evidence type="ECO:0000256" key="15">
    <source>
        <dbReference type="PROSITE-ProRule" id="PRU00560"/>
    </source>
</evidence>
<evidence type="ECO:0000256" key="12">
    <source>
        <dbReference type="ARBA" id="ARBA00034808"/>
    </source>
</evidence>
<evidence type="ECO:0000313" key="19">
    <source>
        <dbReference type="EMBL" id="MBO0903917.1"/>
    </source>
</evidence>
<keyword evidence="5 15" id="KW-0347">Helicase</keyword>
<evidence type="ECO:0000256" key="16">
    <source>
        <dbReference type="SAM" id="MobiDB-lite"/>
    </source>
</evidence>
<dbReference type="SUPFAM" id="SSF52980">
    <property type="entry name" value="Restriction endonuclease-like"/>
    <property type="match status" value="1"/>
</dbReference>
<feature type="domain" description="UvrD-like helicase C-terminal" evidence="18">
    <location>
        <begin position="548"/>
        <end position="843"/>
    </location>
</feature>
<evidence type="ECO:0000256" key="3">
    <source>
        <dbReference type="ARBA" id="ARBA00022763"/>
    </source>
</evidence>
<feature type="region of interest" description="Disordered" evidence="16">
    <location>
        <begin position="973"/>
        <end position="1009"/>
    </location>
</feature>
<name>A0ABS3J2M0_9HYPH</name>